<dbReference type="AlphaFoldDB" id="A0AAV0SVF7"/>
<feature type="compositionally biased region" description="Low complexity" evidence="5">
    <location>
        <begin position="122"/>
        <end position="137"/>
    </location>
</feature>
<feature type="region of interest" description="Disordered" evidence="5">
    <location>
        <begin position="105"/>
        <end position="137"/>
    </location>
</feature>
<name>A0AAV0SVF7_HYABA</name>
<dbReference type="InterPro" id="IPR011011">
    <property type="entry name" value="Znf_FYVE_PHD"/>
</dbReference>
<evidence type="ECO:0000256" key="3">
    <source>
        <dbReference type="ARBA" id="ARBA00022833"/>
    </source>
</evidence>
<dbReference type="InterPro" id="IPR017455">
    <property type="entry name" value="Znf_FYVE-rel"/>
</dbReference>
<keyword evidence="8" id="KW-1185">Reference proteome</keyword>
<accession>A0AAV0SVF7</accession>
<evidence type="ECO:0000259" key="6">
    <source>
        <dbReference type="PROSITE" id="PS50178"/>
    </source>
</evidence>
<proteinExistence type="predicted"/>
<dbReference type="PANTHER" id="PTHR13510:SF44">
    <property type="entry name" value="RABENOSYN-5"/>
    <property type="match status" value="1"/>
</dbReference>
<dbReference type="Gene3D" id="3.30.530.20">
    <property type="match status" value="1"/>
</dbReference>
<feature type="compositionally biased region" description="Low complexity" evidence="5">
    <location>
        <begin position="171"/>
        <end position="187"/>
    </location>
</feature>
<feature type="compositionally biased region" description="Basic and acidic residues" evidence="5">
    <location>
        <begin position="553"/>
        <end position="567"/>
    </location>
</feature>
<evidence type="ECO:0000256" key="5">
    <source>
        <dbReference type="SAM" id="MobiDB-lite"/>
    </source>
</evidence>
<evidence type="ECO:0000256" key="2">
    <source>
        <dbReference type="ARBA" id="ARBA00022771"/>
    </source>
</evidence>
<reference evidence="7" key="1">
    <citation type="submission" date="2022-12" db="EMBL/GenBank/DDBJ databases">
        <authorList>
            <person name="Webb A."/>
        </authorList>
    </citation>
    <scope>NUCLEOTIDE SEQUENCE</scope>
    <source>
        <strain evidence="7">Hp1</strain>
    </source>
</reference>
<dbReference type="EMBL" id="CANTFL010000028">
    <property type="protein sequence ID" value="CAI5709138.1"/>
    <property type="molecule type" value="Genomic_DNA"/>
</dbReference>
<dbReference type="PROSITE" id="PS50178">
    <property type="entry name" value="ZF_FYVE"/>
    <property type="match status" value="1"/>
</dbReference>
<keyword evidence="1" id="KW-0479">Metal-binding</keyword>
<feature type="domain" description="FYVE-type" evidence="6">
    <location>
        <begin position="403"/>
        <end position="475"/>
    </location>
</feature>
<dbReference type="InterPro" id="IPR023393">
    <property type="entry name" value="START-like_dom_sf"/>
</dbReference>
<comment type="caution">
    <text evidence="7">The sequence shown here is derived from an EMBL/GenBank/DDBJ whole genome shotgun (WGS) entry which is preliminary data.</text>
</comment>
<dbReference type="SUPFAM" id="SSF57903">
    <property type="entry name" value="FYVE/PHD zinc finger"/>
    <property type="match status" value="1"/>
</dbReference>
<protein>
    <recommendedName>
        <fullName evidence="6">FYVE-type domain-containing protein</fullName>
    </recommendedName>
</protein>
<keyword evidence="2 4" id="KW-0863">Zinc-finger</keyword>
<dbReference type="PANTHER" id="PTHR13510">
    <property type="entry name" value="FYVE-FINGER-CONTAINING RAB5 EFFECTOR PROTEIN RABENOSYN-5-RELATED"/>
    <property type="match status" value="1"/>
</dbReference>
<feature type="region of interest" description="Disordered" evidence="5">
    <location>
        <begin position="532"/>
        <end position="677"/>
    </location>
</feature>
<evidence type="ECO:0000256" key="4">
    <source>
        <dbReference type="PROSITE-ProRule" id="PRU00091"/>
    </source>
</evidence>
<dbReference type="Proteomes" id="UP001162031">
    <property type="component" value="Unassembled WGS sequence"/>
</dbReference>
<dbReference type="GO" id="GO:0008270">
    <property type="term" value="F:zinc ion binding"/>
    <property type="evidence" value="ECO:0007669"/>
    <property type="project" value="UniProtKB-KW"/>
</dbReference>
<feature type="compositionally biased region" description="Basic and acidic residues" evidence="5">
    <location>
        <begin position="645"/>
        <end position="664"/>
    </location>
</feature>
<dbReference type="InterPro" id="IPR052727">
    <property type="entry name" value="Rab4/Rab5_effector"/>
</dbReference>
<keyword evidence="3" id="KW-0862">Zinc</keyword>
<feature type="compositionally biased region" description="Basic and acidic residues" evidence="5">
    <location>
        <begin position="598"/>
        <end position="616"/>
    </location>
</feature>
<evidence type="ECO:0000313" key="7">
    <source>
        <dbReference type="EMBL" id="CAI5709138.1"/>
    </source>
</evidence>
<feature type="region of interest" description="Disordered" evidence="5">
    <location>
        <begin position="494"/>
        <end position="519"/>
    </location>
</feature>
<gene>
    <name evidence="7" type="ORF">HBR001_LOCUS221</name>
</gene>
<evidence type="ECO:0000256" key="1">
    <source>
        <dbReference type="ARBA" id="ARBA00022723"/>
    </source>
</evidence>
<feature type="region of interest" description="Disordered" evidence="5">
    <location>
        <begin position="157"/>
        <end position="188"/>
    </location>
</feature>
<evidence type="ECO:0000313" key="8">
    <source>
        <dbReference type="Proteomes" id="UP001162031"/>
    </source>
</evidence>
<organism evidence="7 8">
    <name type="scientific">Hyaloperonospora brassicae</name>
    <name type="common">Brassica downy mildew</name>
    <name type="synonym">Peronospora brassicae</name>
    <dbReference type="NCBI Taxonomy" id="162125"/>
    <lineage>
        <taxon>Eukaryota</taxon>
        <taxon>Sar</taxon>
        <taxon>Stramenopiles</taxon>
        <taxon>Oomycota</taxon>
        <taxon>Peronosporomycetes</taxon>
        <taxon>Peronosporales</taxon>
        <taxon>Peronosporaceae</taxon>
        <taxon>Hyaloperonospora</taxon>
    </lineage>
</organism>
<sequence>MAHLDSTFQSCEAVAAAHMKAPEQQQLLLASFPLAQRPFERLDLSPRARRRFHTQATDLLGRALKEYEEYTLYRHRQVDRRRWKPVKSHGKLTVYRESRSYAVSRSLSAEDEAGSSARHRTSGSSSSSGASGSGSVSLPAHQVTELELLTGWGPTATAAREQKKRLRHKSLTTPSMSTLSSGTKTSGVGSGGDHLPVLLGLGSICGSLDDVMYGIAAPDSVTMALKNSYLYDDVLDEDVLAAIEGPSTRSPFRFLGIKWLVQSAGGGSSSSSSKHHKVGAPRDLVYLEATGVITGGDGIRIGYQIMQSVNVPGCPELVESHGMRRAHCESVYLFVELNNRVVDVFLKSNVMPKGKLSESAALQSWTNVLLNCEKSVQCSHDKKLMWRLECSGNSSRAGEEEKTTKATQCSVCEKSFSRLYRHSFECKLCSSAMCSKCCVERTLNCVHAVGNNRLANKHVSTIAVNLCTSCVATTLQTSALSLAQEEVASGRFGRMSDSSLHVPDHRRGSDPPSGDHPSLLATIVNEDIAGHTEHQTRPPRQMEGSAQNAYYIRSKESRRSKREHEAGRGTSELCDDDKMQQPQTGHPDASEILLRRGHACDDSPTSHRSKNREQRKTRARAGSHEPVNPNAYAHQPTFRRGQSNEVRHYMLRAEDGGKSERSSDRLTPPESIVQSHHQPVYDEYTPVELDTADTHSRGLPVYLSDLVDVLPSRLSKDSIRETTSSSEGCLENVRGAGMAVEDFEAEEDDTASQGTFDSFADLINIRDDLDDVYETLDTKDMEAVKRSSQVNNKLWQQIAELRDAAENVYQYTKESAALHITQGGTIRSPPVRSGI</sequence>